<sequence>MITDTQLGTLTNFLGVTIFVLVIVYHYIVANPPKAVKTD</sequence>
<protein>
    <submittedName>
        <fullName evidence="2">Dolichyl-diphosphooligosaccharide--protein glycosyltransferase subunit 4</fullName>
    </submittedName>
</protein>
<dbReference type="WBParaSite" id="RSKR_0000093550.1">
    <property type="protein sequence ID" value="RSKR_0000093550.1"/>
    <property type="gene ID" value="RSKR_0000093550"/>
</dbReference>
<reference evidence="2" key="1">
    <citation type="submission" date="2016-11" db="UniProtKB">
        <authorList>
            <consortium name="WormBaseParasite"/>
        </authorList>
    </citation>
    <scope>IDENTIFICATION</scope>
    <source>
        <strain evidence="2">KR3021</strain>
    </source>
</reference>
<organism evidence="1 2">
    <name type="scientific">Rhabditophanes sp. KR3021</name>
    <dbReference type="NCBI Taxonomy" id="114890"/>
    <lineage>
        <taxon>Eukaryota</taxon>
        <taxon>Metazoa</taxon>
        <taxon>Ecdysozoa</taxon>
        <taxon>Nematoda</taxon>
        <taxon>Chromadorea</taxon>
        <taxon>Rhabditida</taxon>
        <taxon>Tylenchina</taxon>
        <taxon>Panagrolaimomorpha</taxon>
        <taxon>Strongyloidoidea</taxon>
        <taxon>Alloionematidae</taxon>
        <taxon>Rhabditophanes</taxon>
    </lineage>
</organism>
<dbReference type="Proteomes" id="UP000095286">
    <property type="component" value="Unplaced"/>
</dbReference>
<evidence type="ECO:0000313" key="1">
    <source>
        <dbReference type="Proteomes" id="UP000095286"/>
    </source>
</evidence>
<name>A0AC35TI80_9BILA</name>
<evidence type="ECO:0000313" key="2">
    <source>
        <dbReference type="WBParaSite" id="RSKR_0000093550.1"/>
    </source>
</evidence>
<accession>A0AC35TI80</accession>
<proteinExistence type="predicted"/>